<gene>
    <name evidence="1" type="ORF">KPL71_008251</name>
</gene>
<reference evidence="2" key="1">
    <citation type="journal article" date="2023" name="Hortic. Res.">
        <title>A chromosome-level phased genome enabling allele-level studies in sweet orange: a case study on citrus Huanglongbing tolerance.</title>
        <authorList>
            <person name="Wu B."/>
            <person name="Yu Q."/>
            <person name="Deng Z."/>
            <person name="Duan Y."/>
            <person name="Luo F."/>
            <person name="Gmitter F. Jr."/>
        </authorList>
    </citation>
    <scope>NUCLEOTIDE SEQUENCE [LARGE SCALE GENOMIC DNA]</scope>
    <source>
        <strain evidence="2">cv. Valencia</strain>
    </source>
</reference>
<accession>A0ACB8M4W8</accession>
<protein>
    <submittedName>
        <fullName evidence="1">Uncharacterized protein</fullName>
    </submittedName>
</protein>
<name>A0ACB8M4W8_CITSI</name>
<organism evidence="1 2">
    <name type="scientific">Citrus sinensis</name>
    <name type="common">Sweet orange</name>
    <name type="synonym">Citrus aurantium var. sinensis</name>
    <dbReference type="NCBI Taxonomy" id="2711"/>
    <lineage>
        <taxon>Eukaryota</taxon>
        <taxon>Viridiplantae</taxon>
        <taxon>Streptophyta</taxon>
        <taxon>Embryophyta</taxon>
        <taxon>Tracheophyta</taxon>
        <taxon>Spermatophyta</taxon>
        <taxon>Magnoliopsida</taxon>
        <taxon>eudicotyledons</taxon>
        <taxon>Gunneridae</taxon>
        <taxon>Pentapetalae</taxon>
        <taxon>rosids</taxon>
        <taxon>malvids</taxon>
        <taxon>Sapindales</taxon>
        <taxon>Rutaceae</taxon>
        <taxon>Aurantioideae</taxon>
        <taxon>Citrus</taxon>
    </lineage>
</organism>
<proteinExistence type="predicted"/>
<keyword evidence="2" id="KW-1185">Reference proteome</keyword>
<evidence type="ECO:0000313" key="1">
    <source>
        <dbReference type="EMBL" id="KAH9780888.1"/>
    </source>
</evidence>
<dbReference type="EMBL" id="CM039172">
    <property type="protein sequence ID" value="KAH9780888.1"/>
    <property type="molecule type" value="Genomic_DNA"/>
</dbReference>
<dbReference type="Proteomes" id="UP000829398">
    <property type="component" value="Chromosome 3"/>
</dbReference>
<evidence type="ECO:0000313" key="2">
    <source>
        <dbReference type="Proteomes" id="UP000829398"/>
    </source>
</evidence>
<comment type="caution">
    <text evidence="1">The sequence shown here is derived from an EMBL/GenBank/DDBJ whole genome shotgun (WGS) entry which is preliminary data.</text>
</comment>
<sequence>MSIEDIRLKLEQLRATSSYSELDFAIHIPLPKTEPSSPESEPMAQNNNRTLKELAAPNLDQQPLCIENLNPQVNFELKSGMIHLLPTFHGLAGEDPNKHLKEFHVVCCTMKPAGVSEEQVKLMAFPFSLADSTKEWLYYLPSGTVTTWNEMRQLFLEKYFPASKAGSIRKEICGIRQSMIDAASGGALVDNTPEAARNLIANMAANSQQFNTRNDLLPPPKRVNEVSTTSLEKQVSNLTSLVQQLALGQQMRPCGVCSMVGHATDMCPAIQEGSHEQANAVEGFLGQPRQRYDPYSNFYNEGWKDHPNFRYGNQQHGISNVAPSRPPGYPQHRVQQPYQVRPPPPPQNQGTTLEDLVKALATNSMQFQQTTQTQFQHLENQIGQLATSMSRIEGRTSGKLPSQPEINPKENASAMSLRSGKQLEPLLAKPSKISTTLSPSVTNSSPEAFPLTRKYDSHSALPVDPSGQVSIPSPRIKTLSIPPPFPSRFKQSKKEEQEKEILETFRKVEVHIPLLDAIKQVPRYAKFLKELCSNKRKLSGNEKVSVGENVSAVLQRKLPPKCKDPGTFTIPCTIGNTRFERCMLDLGASINVMPYSIYNSLNLGPMEETGIIIQLADRSNAYPKGVMEDVLVQVNELVFPADFYILEMEDELSPNPTPILLGRPFLKTARTKIDVHDGTLTMEFDGEVIRFNIFEAMRYPSDVHFVFAMDDINTLVQDFFELSGNDSFEIAISKNLTNDDSKEHANLIKLDDEVEEAMAILDGAITLRTHGYNVSYLELPLLNEKLLPSIVQAPTLELKPLPEHLQYIYLGENETLPVIIAKTLTPVQQEKLIRVLRDHKTAIGWTIADIKGISPSMCMHRILLEEGSKPTRDAQRRLNPPMMEVVKKEILKLLNVGIIYPISDSKWVSPVQVVPKKSGMTVVKNEENELVPTRVQTGWRVCIDYRKLNAATHKDHFPLPFIDQMLERLSGHSHYCFLDGYSGYNQIVIAPEDQEKTTFTCPFGTFAYRRMPFGLCNAPATFQRFIKDFSKIALPLCNLLQKDATFDFNEECQRAFKKLKEVLTSAPVIQPPNWDLPFEIMCDASDYAVGAVLGQRVGKLPHVIYYASRTLNDAQLNYSTTEKELLAVIFALEKFRSYLIGSKVIVYSDHAAIKYLLAKKDAKPRLIRWILDKRDHLSQLIHNEDELPLHENFPDEQLLHVGIVTPWYADIVNYLVTRTIPKEITRAQKAKIKSDAKYYVWDEPYLWKHCSDQVIRRCVPETEFTSILTFCHTLACGGHFGPKRTALKVLASGFYWPSLFKDAYLFCKSCDRCQRTGNLGPRNQMPQSPILIVEIFYVWGIDFMGPFPSSFGNLYIVLTVDYVSKWVEAKATRTNDSKVVVDFIKSNIFTRFGTPKAIISDRGTHFCNRSVEALFRKYNITHKVSTSYHPQTSGQVEVSNREVKSILERTVNPNRKDWSLRLDDALWAYRTAYKTPIGMSPYRLVYGKPCHFPVELEHKAWWAMKQCNMELDAAGQHRKLQLQELEEIRNDAHKSSRIYKEKTKAFHDKQILRKNFEVGQKVLLFHSRLKLFPGKLRSRWVGPFVVINIFPHGAVEIKSLKTGKEFKVNGHRLKPYYENFQTLNVEEAPLHEPAYVDE</sequence>